<dbReference type="Pfam" id="PF00076">
    <property type="entry name" value="RRM_1"/>
    <property type="match status" value="1"/>
</dbReference>
<dbReference type="Proteomes" id="UP000685013">
    <property type="component" value="Chromosome 4"/>
</dbReference>
<dbReference type="PROSITE" id="PS50102">
    <property type="entry name" value="RRM"/>
    <property type="match status" value="1"/>
</dbReference>
<feature type="non-terminal residue" evidence="4">
    <location>
        <position position="1"/>
    </location>
</feature>
<evidence type="ECO:0000256" key="2">
    <source>
        <dbReference type="PROSITE-ProRule" id="PRU00176"/>
    </source>
</evidence>
<evidence type="ECO:0000313" key="5">
    <source>
        <dbReference type="Proteomes" id="UP000685013"/>
    </source>
</evidence>
<keyword evidence="1 2" id="KW-0694">RNA-binding</keyword>
<protein>
    <submittedName>
        <fullName evidence="4">RNA-binding protein 24</fullName>
    </submittedName>
</protein>
<comment type="caution">
    <text evidence="4">The sequence shown here is derived from an EMBL/GenBank/DDBJ whole genome shotgun (WGS) entry which is preliminary data.</text>
</comment>
<sequence length="69" mass="7523">MVATKVYVGGIPYYSTEDDIFSLFESCGTITEVDCMKFPESGKFRGIAILIFKTEAAAKRALAMDGADM</sequence>
<evidence type="ECO:0000313" key="4">
    <source>
        <dbReference type="EMBL" id="KAG6601013.1"/>
    </source>
</evidence>
<name>A0AAV6NNA3_9ROSI</name>
<proteinExistence type="predicted"/>
<dbReference type="EMBL" id="JAGKQH010000004">
    <property type="protein sequence ID" value="KAG6601013.1"/>
    <property type="molecule type" value="Genomic_DNA"/>
</dbReference>
<accession>A0AAV6NNA3</accession>
<dbReference type="CDD" id="cd12271">
    <property type="entry name" value="RRM1_PHIP1"/>
    <property type="match status" value="1"/>
</dbReference>
<feature type="domain" description="RRM" evidence="3">
    <location>
        <begin position="4"/>
        <end position="69"/>
    </location>
</feature>
<evidence type="ECO:0000259" key="3">
    <source>
        <dbReference type="PROSITE" id="PS50102"/>
    </source>
</evidence>
<dbReference type="PANTHER" id="PTHR21245">
    <property type="entry name" value="HETEROGENEOUS NUCLEAR RIBONUCLEOPROTEIN"/>
    <property type="match status" value="1"/>
</dbReference>
<keyword evidence="5" id="KW-1185">Reference proteome</keyword>
<organism evidence="4 5">
    <name type="scientific">Cucurbita argyrosperma subsp. sororia</name>
    <dbReference type="NCBI Taxonomy" id="37648"/>
    <lineage>
        <taxon>Eukaryota</taxon>
        <taxon>Viridiplantae</taxon>
        <taxon>Streptophyta</taxon>
        <taxon>Embryophyta</taxon>
        <taxon>Tracheophyta</taxon>
        <taxon>Spermatophyta</taxon>
        <taxon>Magnoliopsida</taxon>
        <taxon>eudicotyledons</taxon>
        <taxon>Gunneridae</taxon>
        <taxon>Pentapetalae</taxon>
        <taxon>rosids</taxon>
        <taxon>fabids</taxon>
        <taxon>Cucurbitales</taxon>
        <taxon>Cucurbitaceae</taxon>
        <taxon>Cucurbiteae</taxon>
        <taxon>Cucurbita</taxon>
    </lineage>
</organism>
<evidence type="ECO:0000256" key="1">
    <source>
        <dbReference type="ARBA" id="ARBA00022884"/>
    </source>
</evidence>
<dbReference type="SMART" id="SM00360">
    <property type="entry name" value="RRM"/>
    <property type="match status" value="1"/>
</dbReference>
<dbReference type="InterPro" id="IPR000504">
    <property type="entry name" value="RRM_dom"/>
</dbReference>
<dbReference type="AlphaFoldDB" id="A0AAV6NNA3"/>
<reference evidence="4 5" key="1">
    <citation type="journal article" date="2021" name="Hortic Res">
        <title>The domestication of Cucurbita argyrosperma as revealed by the genome of its wild relative.</title>
        <authorList>
            <person name="Barrera-Redondo J."/>
            <person name="Sanchez-de la Vega G."/>
            <person name="Aguirre-Liguori J.A."/>
            <person name="Castellanos-Morales G."/>
            <person name="Gutierrez-Guerrero Y.T."/>
            <person name="Aguirre-Dugua X."/>
            <person name="Aguirre-Planter E."/>
            <person name="Tenaillon M.I."/>
            <person name="Lira-Saade R."/>
            <person name="Eguiarte L.E."/>
        </authorList>
    </citation>
    <scope>NUCLEOTIDE SEQUENCE [LARGE SCALE GENOMIC DNA]</scope>
    <source>
        <strain evidence="4">JBR-2021</strain>
    </source>
</reference>
<dbReference type="InterPro" id="IPR034361">
    <property type="entry name" value="PHIP1_RRM1"/>
</dbReference>
<dbReference type="GO" id="GO:0003723">
    <property type="term" value="F:RNA binding"/>
    <property type="evidence" value="ECO:0007669"/>
    <property type="project" value="UniProtKB-UniRule"/>
</dbReference>
<gene>
    <name evidence="4" type="primary">RBM24</name>
    <name evidence="4" type="ORF">SDJN03_06246</name>
</gene>